<evidence type="ECO:0000256" key="6">
    <source>
        <dbReference type="ARBA" id="ARBA00023136"/>
    </source>
</evidence>
<protein>
    <submittedName>
        <fullName evidence="9">Putative inner membrane protein</fullName>
    </submittedName>
</protein>
<comment type="subcellular location">
    <subcellularLocation>
        <location evidence="1">Cell membrane</location>
        <topology evidence="1">Multi-pass membrane protein</topology>
    </subcellularLocation>
</comment>
<evidence type="ECO:0000313" key="9">
    <source>
        <dbReference type="EMBL" id="BBF84292.1"/>
    </source>
</evidence>
<dbReference type="Pfam" id="PF03458">
    <property type="entry name" value="Gly_transporter"/>
    <property type="match status" value="2"/>
</dbReference>
<reference evidence="9 10" key="2">
    <citation type="journal article" date="2017" name="Genome Announc.">
        <title>Draft genome sequence of Aquitalea magnusonii strain H3, a plant growth-promoting bacterium of duckweed Lemna minor.</title>
        <authorList>
            <person name="Ishizawa H."/>
            <person name="Kuroda M."/>
            <person name="Ike M."/>
        </authorList>
    </citation>
    <scope>NUCLEOTIDE SEQUENCE [LARGE SCALE GENOMIC DNA]</scope>
    <source>
        <strain evidence="9 10">H3</strain>
    </source>
</reference>
<evidence type="ECO:0000313" key="10">
    <source>
        <dbReference type="Proteomes" id="UP000198290"/>
    </source>
</evidence>
<accession>A0A3G9GDW7</accession>
<feature type="transmembrane region" description="Helical" evidence="7">
    <location>
        <begin position="12"/>
        <end position="33"/>
    </location>
</feature>
<dbReference type="InterPro" id="IPR005115">
    <property type="entry name" value="Gly_transporter"/>
</dbReference>
<keyword evidence="10" id="KW-1185">Reference proteome</keyword>
<feature type="transmembrane region" description="Helical" evidence="7">
    <location>
        <begin position="40"/>
        <end position="57"/>
    </location>
</feature>
<proteinExistence type="inferred from homology"/>
<feature type="transmembrane region" description="Helical" evidence="7">
    <location>
        <begin position="126"/>
        <end position="145"/>
    </location>
</feature>
<feature type="transmembrane region" description="Helical" evidence="7">
    <location>
        <begin position="157"/>
        <end position="176"/>
    </location>
</feature>
<evidence type="ECO:0000259" key="8">
    <source>
        <dbReference type="Pfam" id="PF03458"/>
    </source>
</evidence>
<dbReference type="PANTHER" id="PTHR30506:SF3">
    <property type="entry name" value="UPF0126 INNER MEMBRANE PROTEIN YADS-RELATED"/>
    <property type="match status" value="1"/>
</dbReference>
<feature type="domain" description="Glycine transporter" evidence="8">
    <location>
        <begin position="104"/>
        <end position="177"/>
    </location>
</feature>
<dbReference type="KEGG" id="amah:DLM_0639"/>
<dbReference type="Proteomes" id="UP000198290">
    <property type="component" value="Chromosome"/>
</dbReference>
<keyword evidence="4 7" id="KW-0812">Transmembrane</keyword>
<feature type="transmembrane region" description="Helical" evidence="7">
    <location>
        <begin position="182"/>
        <end position="201"/>
    </location>
</feature>
<name>A0A3G9GDW7_9NEIS</name>
<sequence>MTRKMEFSSRFFQMEVFSAIGTVAFAFSGYLIGVRKQLDLLGIVVVALLTAIGGGILRDVLVARVPLVFFNYTSLAIIAATLLLSALLRLHRRQSRTLARLFIIADSLGLVAFSITGAQVGLMYDLNAFGVVLLGFITAVGGGVVRDMMVNDIPFILHKDFYGTVSILVAGTLFVLDQLTWVSSWMLQLLFVLGLAIRLFAHWSELALPKIGPQSKQG</sequence>
<evidence type="ECO:0000256" key="5">
    <source>
        <dbReference type="ARBA" id="ARBA00022989"/>
    </source>
</evidence>
<comment type="similarity">
    <text evidence="2">Belongs to the UPF0126 family.</text>
</comment>
<gene>
    <name evidence="9" type="ORF">DLM_0639</name>
</gene>
<dbReference type="GO" id="GO:0005886">
    <property type="term" value="C:plasma membrane"/>
    <property type="evidence" value="ECO:0007669"/>
    <property type="project" value="UniProtKB-SubCell"/>
</dbReference>
<keyword evidence="6 7" id="KW-0472">Membrane</keyword>
<dbReference type="PANTHER" id="PTHR30506">
    <property type="entry name" value="INNER MEMBRANE PROTEIN"/>
    <property type="match status" value="1"/>
</dbReference>
<feature type="transmembrane region" description="Helical" evidence="7">
    <location>
        <begin position="69"/>
        <end position="88"/>
    </location>
</feature>
<organism evidence="9 10">
    <name type="scientific">Aquitalea magnusonii</name>
    <dbReference type="NCBI Taxonomy" id="332411"/>
    <lineage>
        <taxon>Bacteria</taxon>
        <taxon>Pseudomonadati</taxon>
        <taxon>Pseudomonadota</taxon>
        <taxon>Betaproteobacteria</taxon>
        <taxon>Neisseriales</taxon>
        <taxon>Chromobacteriaceae</taxon>
        <taxon>Aquitalea</taxon>
    </lineage>
</organism>
<evidence type="ECO:0000256" key="2">
    <source>
        <dbReference type="ARBA" id="ARBA00008193"/>
    </source>
</evidence>
<keyword evidence="3" id="KW-1003">Cell membrane</keyword>
<evidence type="ECO:0000256" key="1">
    <source>
        <dbReference type="ARBA" id="ARBA00004651"/>
    </source>
</evidence>
<dbReference type="AlphaFoldDB" id="A0A3G9GDW7"/>
<keyword evidence="5 7" id="KW-1133">Transmembrane helix</keyword>
<feature type="domain" description="Glycine transporter" evidence="8">
    <location>
        <begin position="16"/>
        <end position="83"/>
    </location>
</feature>
<dbReference type="EMBL" id="AP018823">
    <property type="protein sequence ID" value="BBF84292.1"/>
    <property type="molecule type" value="Genomic_DNA"/>
</dbReference>
<evidence type="ECO:0000256" key="4">
    <source>
        <dbReference type="ARBA" id="ARBA00022692"/>
    </source>
</evidence>
<dbReference type="STRING" id="332411.VI06_12155"/>
<reference evidence="10" key="1">
    <citation type="journal article" date="2017" name="Biotechnol. Biofuels">
        <title>Evaluation of environmental bacterial communities as a factor affecting the growth of duckweed Lemna minor.</title>
        <authorList>
            <person name="Ishizawa H."/>
            <person name="Kuroda M."/>
            <person name="Morikawa M."/>
            <person name="Ike M."/>
        </authorList>
    </citation>
    <scope>NUCLEOTIDE SEQUENCE [LARGE SCALE GENOMIC DNA]</scope>
    <source>
        <strain evidence="10">H3</strain>
    </source>
</reference>
<reference evidence="10" key="3">
    <citation type="journal article" date="2017" name="Plant Physiol. Biochem.">
        <title>Differential oxidative and antioxidative response of duckweed Lemna minor toward plant growth promoting/inhibiting bacteria.</title>
        <authorList>
            <person name="Ishizawa H."/>
            <person name="Kuroda M."/>
            <person name="Morikawa M."/>
            <person name="Ike M."/>
        </authorList>
    </citation>
    <scope>NUCLEOTIDE SEQUENCE [LARGE SCALE GENOMIC DNA]</scope>
    <source>
        <strain evidence="10">H3</strain>
    </source>
</reference>
<evidence type="ECO:0000256" key="3">
    <source>
        <dbReference type="ARBA" id="ARBA00022475"/>
    </source>
</evidence>
<feature type="transmembrane region" description="Helical" evidence="7">
    <location>
        <begin position="100"/>
        <end position="120"/>
    </location>
</feature>
<evidence type="ECO:0000256" key="7">
    <source>
        <dbReference type="SAM" id="Phobius"/>
    </source>
</evidence>